<proteinExistence type="predicted"/>
<dbReference type="Pfam" id="PF04324">
    <property type="entry name" value="Fer2_BFD"/>
    <property type="match status" value="1"/>
</dbReference>
<dbReference type="Proteomes" id="UP001149140">
    <property type="component" value="Unassembled WGS sequence"/>
</dbReference>
<dbReference type="InterPro" id="IPR041854">
    <property type="entry name" value="BFD-like_2Fe2S-bd_dom_sf"/>
</dbReference>
<evidence type="ECO:0000313" key="2">
    <source>
        <dbReference type="EMBL" id="MDA0164752.1"/>
    </source>
</evidence>
<feature type="domain" description="BFD-like [2Fe-2S]-binding" evidence="1">
    <location>
        <begin position="7"/>
        <end position="57"/>
    </location>
</feature>
<dbReference type="RefSeq" id="WP_270044002.1">
    <property type="nucleotide sequence ID" value="NZ_JAPDOD010000037.1"/>
</dbReference>
<keyword evidence="3" id="KW-1185">Reference proteome</keyword>
<dbReference type="InterPro" id="IPR007419">
    <property type="entry name" value="BFD-like_2Fe2S-bd_dom"/>
</dbReference>
<sequence>MLAEETLVCHCRQVSHSAVEASIASGKARSIADLQRETTACTRCFGCRFELQRMLKEQLGDEFQPTAFVAPLDQSPGLIATALRRIRGARATLPRRMYMPVLDGFAGRDVRTRVAMFNWAGDEEHPGRPVTLRADVLGLDGERHHVINETVAPGGTRVFDVAGPPDGIGALKLVVDAESLGSLRPYFHLITPTGITSTHEKAGPVSPRSFEGQRPYHWIFPAGASDFEEEAWLFITNTQQRPTSGQELVWQDTDGREQRAPLPVLELDQTGWIPLHEHFPDLLGGRAGVVRITPASHKFAGFIVRYQPDGDLWRVQHL</sequence>
<name>A0A9X3N0W3_9ACTN</name>
<gene>
    <name evidence="2" type="ORF">OM076_31075</name>
</gene>
<evidence type="ECO:0000313" key="3">
    <source>
        <dbReference type="Proteomes" id="UP001149140"/>
    </source>
</evidence>
<protein>
    <submittedName>
        <fullName evidence="2">(2Fe-2S)-binding protein</fullName>
    </submittedName>
</protein>
<dbReference type="EMBL" id="JAPDOD010000037">
    <property type="protein sequence ID" value="MDA0164752.1"/>
    <property type="molecule type" value="Genomic_DNA"/>
</dbReference>
<comment type="caution">
    <text evidence="2">The sequence shown here is derived from an EMBL/GenBank/DDBJ whole genome shotgun (WGS) entry which is preliminary data.</text>
</comment>
<evidence type="ECO:0000259" key="1">
    <source>
        <dbReference type="Pfam" id="PF04324"/>
    </source>
</evidence>
<accession>A0A9X3N0W3</accession>
<organism evidence="2 3">
    <name type="scientific">Solirubrobacter ginsenosidimutans</name>
    <dbReference type="NCBI Taxonomy" id="490573"/>
    <lineage>
        <taxon>Bacteria</taxon>
        <taxon>Bacillati</taxon>
        <taxon>Actinomycetota</taxon>
        <taxon>Thermoleophilia</taxon>
        <taxon>Solirubrobacterales</taxon>
        <taxon>Solirubrobacteraceae</taxon>
        <taxon>Solirubrobacter</taxon>
    </lineage>
</organism>
<dbReference type="AlphaFoldDB" id="A0A9X3N0W3"/>
<reference evidence="2" key="1">
    <citation type="submission" date="2022-10" db="EMBL/GenBank/DDBJ databases">
        <title>The WGS of Solirubrobacter ginsenosidimutans DSM 21036.</title>
        <authorList>
            <person name="Jiang Z."/>
        </authorList>
    </citation>
    <scope>NUCLEOTIDE SEQUENCE</scope>
    <source>
        <strain evidence="2">DSM 21036</strain>
    </source>
</reference>
<dbReference type="Gene3D" id="1.10.10.1100">
    <property type="entry name" value="BFD-like [2Fe-2S]-binding domain"/>
    <property type="match status" value="1"/>
</dbReference>